<evidence type="ECO:0000313" key="9">
    <source>
        <dbReference type="EMBL" id="KAH6651848.1"/>
    </source>
</evidence>
<dbReference type="Pfam" id="PF01494">
    <property type="entry name" value="FAD_binding_3"/>
    <property type="match status" value="1"/>
</dbReference>
<evidence type="ECO:0000256" key="3">
    <source>
        <dbReference type="ARBA" id="ARBA00007992"/>
    </source>
</evidence>
<sequence>MASKLPQITIVGAGLSGLTLGLSLRSKGIAAVLYDRAAPSPRYNYGITLYASTYRPFLSLLDMDESSFRESVAVNAQQGGTGSWPGSDTFRCHRGRLEALLSRYLSINWDKRLKEINMSPGSRGVTAVFEDGYQHKTTCLIGCDGPHSMTRQSRAPSMKLEVLPYVVFNGKRRMSTEEYMGTIHEHMRDHVQKQTRVGNVLLEISVTDIAGSKVELSYIYSRATDIPDEFYEELRSLKGLEMPFREIFDADKVEDDRTLHWLMRCLAPEPKEAQHLSEHGVLLIGDAVHATPILGGEGAQIAIQDGLDLAEYISTNGVDDLWHFAQSKYNTWKKSVDNSKEKINDLHVLKPFHL</sequence>
<evidence type="ECO:0000259" key="8">
    <source>
        <dbReference type="Pfam" id="PF01494"/>
    </source>
</evidence>
<dbReference type="PANTHER" id="PTHR47178">
    <property type="entry name" value="MONOOXYGENASE, FAD-BINDING"/>
    <property type="match status" value="1"/>
</dbReference>
<dbReference type="Proteomes" id="UP000758603">
    <property type="component" value="Unassembled WGS sequence"/>
</dbReference>
<dbReference type="InterPro" id="IPR002938">
    <property type="entry name" value="FAD-bd"/>
</dbReference>
<reference evidence="9" key="1">
    <citation type="journal article" date="2021" name="Nat. Commun.">
        <title>Genetic determinants of endophytism in the Arabidopsis root mycobiome.</title>
        <authorList>
            <person name="Mesny F."/>
            <person name="Miyauchi S."/>
            <person name="Thiergart T."/>
            <person name="Pickel B."/>
            <person name="Atanasova L."/>
            <person name="Karlsson M."/>
            <person name="Huettel B."/>
            <person name="Barry K.W."/>
            <person name="Haridas S."/>
            <person name="Chen C."/>
            <person name="Bauer D."/>
            <person name="Andreopoulos W."/>
            <person name="Pangilinan J."/>
            <person name="LaButti K."/>
            <person name="Riley R."/>
            <person name="Lipzen A."/>
            <person name="Clum A."/>
            <person name="Drula E."/>
            <person name="Henrissat B."/>
            <person name="Kohler A."/>
            <person name="Grigoriev I.V."/>
            <person name="Martin F.M."/>
            <person name="Hacquard S."/>
        </authorList>
    </citation>
    <scope>NUCLEOTIDE SEQUENCE</scope>
    <source>
        <strain evidence="9">MPI-SDFR-AT-0073</strain>
    </source>
</reference>
<evidence type="ECO:0000256" key="1">
    <source>
        <dbReference type="ARBA" id="ARBA00001974"/>
    </source>
</evidence>
<comment type="similarity">
    <text evidence="3">Belongs to the paxM FAD-dependent monooxygenase family.</text>
</comment>
<proteinExistence type="inferred from homology"/>
<gene>
    <name evidence="9" type="ORF">BKA67DRAFT_647809</name>
</gene>
<dbReference type="GO" id="GO:0004497">
    <property type="term" value="F:monooxygenase activity"/>
    <property type="evidence" value="ECO:0007669"/>
    <property type="project" value="UniProtKB-KW"/>
</dbReference>
<keyword evidence="10" id="KW-1185">Reference proteome</keyword>
<dbReference type="OrthoDB" id="655030at2759"/>
<name>A0A9P8UGR7_9PEZI</name>
<comment type="caution">
    <text evidence="9">The sequence shown here is derived from an EMBL/GenBank/DDBJ whole genome shotgun (WGS) entry which is preliminary data.</text>
</comment>
<accession>A0A9P8UGR7</accession>
<dbReference type="PANTHER" id="PTHR47178:SF4">
    <property type="entry name" value="FAD-DEPENDENT MONOOXYGENASE APTC"/>
    <property type="match status" value="1"/>
</dbReference>
<evidence type="ECO:0000256" key="4">
    <source>
        <dbReference type="ARBA" id="ARBA00022630"/>
    </source>
</evidence>
<keyword evidence="4" id="KW-0285">Flavoprotein</keyword>
<keyword evidence="5" id="KW-0274">FAD</keyword>
<dbReference type="GO" id="GO:0071949">
    <property type="term" value="F:FAD binding"/>
    <property type="evidence" value="ECO:0007669"/>
    <property type="project" value="InterPro"/>
</dbReference>
<protein>
    <recommendedName>
        <fullName evidence="8">FAD-binding domain-containing protein</fullName>
    </recommendedName>
</protein>
<evidence type="ECO:0000256" key="2">
    <source>
        <dbReference type="ARBA" id="ARBA00005179"/>
    </source>
</evidence>
<dbReference type="PRINTS" id="PR00420">
    <property type="entry name" value="RNGMNOXGNASE"/>
</dbReference>
<dbReference type="RefSeq" id="XP_045956126.1">
    <property type="nucleotide sequence ID" value="XM_046105965.1"/>
</dbReference>
<keyword evidence="7" id="KW-0503">Monooxygenase</keyword>
<feature type="domain" description="FAD-binding" evidence="8">
    <location>
        <begin position="104"/>
        <end position="311"/>
    </location>
</feature>
<dbReference type="AlphaFoldDB" id="A0A9P8UGR7"/>
<evidence type="ECO:0000313" key="10">
    <source>
        <dbReference type="Proteomes" id="UP000758603"/>
    </source>
</evidence>
<dbReference type="EMBL" id="JAGPXC010000006">
    <property type="protein sequence ID" value="KAH6651848.1"/>
    <property type="molecule type" value="Genomic_DNA"/>
</dbReference>
<evidence type="ECO:0000256" key="7">
    <source>
        <dbReference type="ARBA" id="ARBA00023033"/>
    </source>
</evidence>
<dbReference type="InterPro" id="IPR036188">
    <property type="entry name" value="FAD/NAD-bd_sf"/>
</dbReference>
<dbReference type="GeneID" id="70134856"/>
<evidence type="ECO:0000256" key="5">
    <source>
        <dbReference type="ARBA" id="ARBA00022827"/>
    </source>
</evidence>
<comment type="pathway">
    <text evidence="2">Secondary metabolite biosynthesis.</text>
</comment>
<dbReference type="Gene3D" id="3.50.50.60">
    <property type="entry name" value="FAD/NAD(P)-binding domain"/>
    <property type="match status" value="1"/>
</dbReference>
<organism evidence="9 10">
    <name type="scientific">Truncatella angustata</name>
    <dbReference type="NCBI Taxonomy" id="152316"/>
    <lineage>
        <taxon>Eukaryota</taxon>
        <taxon>Fungi</taxon>
        <taxon>Dikarya</taxon>
        <taxon>Ascomycota</taxon>
        <taxon>Pezizomycotina</taxon>
        <taxon>Sordariomycetes</taxon>
        <taxon>Xylariomycetidae</taxon>
        <taxon>Amphisphaeriales</taxon>
        <taxon>Sporocadaceae</taxon>
        <taxon>Truncatella</taxon>
    </lineage>
</organism>
<comment type="cofactor">
    <cofactor evidence="1">
        <name>FAD</name>
        <dbReference type="ChEBI" id="CHEBI:57692"/>
    </cofactor>
</comment>
<evidence type="ECO:0000256" key="6">
    <source>
        <dbReference type="ARBA" id="ARBA00023002"/>
    </source>
</evidence>
<dbReference type="SUPFAM" id="SSF51905">
    <property type="entry name" value="FAD/NAD(P)-binding domain"/>
    <property type="match status" value="1"/>
</dbReference>
<keyword evidence="6" id="KW-0560">Oxidoreductase</keyword>